<accession>A0A068SQS6</accession>
<protein>
    <submittedName>
        <fullName evidence="4">Extracellular solute-binding protein family 5</fullName>
    </submittedName>
</protein>
<dbReference type="InterPro" id="IPR000914">
    <property type="entry name" value="SBP_5_dom"/>
</dbReference>
<dbReference type="InterPro" id="IPR030678">
    <property type="entry name" value="Peptide/Ni-bd"/>
</dbReference>
<comment type="subcellular location">
    <subcellularLocation>
        <location evidence="1">Periplasm</location>
    </subcellularLocation>
</comment>
<dbReference type="EMBL" id="HG938353">
    <property type="protein sequence ID" value="CDN48121.1"/>
    <property type="molecule type" value="Genomic_DNA"/>
</dbReference>
<dbReference type="OrthoDB" id="9803988at2"/>
<dbReference type="Gene3D" id="3.90.76.10">
    <property type="entry name" value="Dipeptide-binding Protein, Domain 1"/>
    <property type="match status" value="1"/>
</dbReference>
<dbReference type="Gene3D" id="3.40.190.10">
    <property type="entry name" value="Periplasmic binding protein-like II"/>
    <property type="match status" value="1"/>
</dbReference>
<dbReference type="KEGG" id="ngg:RG540_CH19520"/>
<evidence type="ECO:0000313" key="5">
    <source>
        <dbReference type="Proteomes" id="UP000028181"/>
    </source>
</evidence>
<gene>
    <name evidence="4" type="ORF">RG540_CH19520</name>
</gene>
<proteinExistence type="inferred from homology"/>
<feature type="domain" description="Solute-binding protein family 5" evidence="3">
    <location>
        <begin position="78"/>
        <end position="442"/>
    </location>
</feature>
<evidence type="ECO:0000259" key="3">
    <source>
        <dbReference type="Pfam" id="PF00496"/>
    </source>
</evidence>
<dbReference type="HOGENOM" id="CLU_017028_7_2_5"/>
<dbReference type="AlphaFoldDB" id="A0A068SQS6"/>
<dbReference type="GO" id="GO:0030288">
    <property type="term" value="C:outer membrane-bounded periplasmic space"/>
    <property type="evidence" value="ECO:0007669"/>
    <property type="project" value="UniProtKB-ARBA"/>
</dbReference>
<comment type="similarity">
    <text evidence="2">Belongs to the bacterial solute-binding protein 5 family.</text>
</comment>
<dbReference type="GO" id="GO:0043190">
    <property type="term" value="C:ATP-binding cassette (ABC) transporter complex"/>
    <property type="evidence" value="ECO:0007669"/>
    <property type="project" value="InterPro"/>
</dbReference>
<evidence type="ECO:0000256" key="1">
    <source>
        <dbReference type="ARBA" id="ARBA00004418"/>
    </source>
</evidence>
<reference evidence="5" key="1">
    <citation type="journal article" date="2014" name="BMC Genomics">
        <title>Genome sequencing of two Neorhizobium galegae strains reveals a noeT gene responsible for the unusual acetylation of the nodulation factors.</title>
        <authorList>
            <person name="Osterman J."/>
            <person name="Marsh J."/>
            <person name="Laine P.K."/>
            <person name="Zeng Z."/>
            <person name="Alatalo E."/>
            <person name="Sullivan J.T."/>
            <person name="Young J.P."/>
            <person name="Thomas-Oates J."/>
            <person name="Paulin L."/>
            <person name="Lindstrom K."/>
        </authorList>
    </citation>
    <scope>NUCLEOTIDE SEQUENCE [LARGE SCALE GENOMIC DNA]</scope>
    <source>
        <strain evidence="5">HAMBI 540</strain>
    </source>
</reference>
<dbReference type="GO" id="GO:0015833">
    <property type="term" value="P:peptide transport"/>
    <property type="evidence" value="ECO:0007669"/>
    <property type="project" value="TreeGrafter"/>
</dbReference>
<organism evidence="4 5">
    <name type="scientific">Neorhizobium galegae bv. orientalis str. HAMBI 540</name>
    <dbReference type="NCBI Taxonomy" id="1028800"/>
    <lineage>
        <taxon>Bacteria</taxon>
        <taxon>Pseudomonadati</taxon>
        <taxon>Pseudomonadota</taxon>
        <taxon>Alphaproteobacteria</taxon>
        <taxon>Hyphomicrobiales</taxon>
        <taxon>Rhizobiaceae</taxon>
        <taxon>Rhizobium/Agrobacterium group</taxon>
        <taxon>Neorhizobium</taxon>
    </lineage>
</organism>
<dbReference type="RefSeq" id="WP_038587164.1">
    <property type="nucleotide sequence ID" value="NZ_HG938353.1"/>
</dbReference>
<dbReference type="InterPro" id="IPR039424">
    <property type="entry name" value="SBP_5"/>
</dbReference>
<evidence type="ECO:0000256" key="2">
    <source>
        <dbReference type="ARBA" id="ARBA00005695"/>
    </source>
</evidence>
<dbReference type="PIRSF" id="PIRSF002741">
    <property type="entry name" value="MppA"/>
    <property type="match status" value="1"/>
</dbReference>
<evidence type="ECO:0000313" key="4">
    <source>
        <dbReference type="EMBL" id="CDN48121.1"/>
    </source>
</evidence>
<dbReference type="SUPFAM" id="SSF53850">
    <property type="entry name" value="Periplasmic binding protein-like II"/>
    <property type="match status" value="1"/>
</dbReference>
<dbReference type="PANTHER" id="PTHR30290:SF34">
    <property type="entry name" value="ABC TRANSPORTER, PERIPLASMIC OLIGO-PEPTIDE BINDING PROTEIN, PUTATIVE-RELATED"/>
    <property type="match status" value="1"/>
</dbReference>
<dbReference type="GeneID" id="24257005"/>
<dbReference type="Gene3D" id="3.10.105.10">
    <property type="entry name" value="Dipeptide-binding Protein, Domain 3"/>
    <property type="match status" value="1"/>
</dbReference>
<dbReference type="GO" id="GO:1904680">
    <property type="term" value="F:peptide transmembrane transporter activity"/>
    <property type="evidence" value="ECO:0007669"/>
    <property type="project" value="TreeGrafter"/>
</dbReference>
<name>A0A068SQS6_NEOGA</name>
<dbReference type="PATRIC" id="fig|1028800.3.peg.1966"/>
<dbReference type="Proteomes" id="UP000028181">
    <property type="component" value="Chromosome I"/>
</dbReference>
<sequence>MVSRRNFLIGGAALPFLSYLELADTAFAATPKDILVVAQQLDNMTSLDPHEGFEAVGGEMISNMYQKLVRANNDNPDQVVPVVAASWEADAESKVFTFKLSDQKFSSGADVTAEDVAFSLQRAIKMNKSPAFIINQFGFTADNVEARIVAKDAKTVTLTTEKPTSISFLLFCLSANIGAIVEKKVVMANAVNNDLGNAWLQKNSAGSGPFMLQAWKASESISLQLNPHGPYKGNLKRVIVRHVVDPSSQLLMLQKGDVDIARDLTSEQLKAAQNDKDITLIRKQIASLVLISLNQSNPNLAKPQVWKAVKWALDYEGIQKNIIPLSHVVHQSMEPLGFPGTVKDLPYKRDVEKAKALMAEAGLKDGFEITLDHYAAQPYPDLAQAIQANLGEIGIRVKLQSAENRQVLTKMRGRQHEMALSAWGTDYFDPNSNAEVFCINKDNSENAKNKPFAWRSSFKDDALAAKAEAARDEKDPAKRIALYEALQRDFMENSPFAVMFQTTRTAACRVGVEGFRLGVLSEGNNYLETKKA</sequence>
<keyword evidence="5" id="KW-1185">Reference proteome</keyword>
<dbReference type="PANTHER" id="PTHR30290">
    <property type="entry name" value="PERIPLASMIC BINDING COMPONENT OF ABC TRANSPORTER"/>
    <property type="match status" value="1"/>
</dbReference>
<dbReference type="Pfam" id="PF00496">
    <property type="entry name" value="SBP_bac_5"/>
    <property type="match status" value="1"/>
</dbReference>
<dbReference type="eggNOG" id="COG0747">
    <property type="taxonomic scope" value="Bacteria"/>
</dbReference>
<dbReference type="CDD" id="cd08512">
    <property type="entry name" value="PBP2_NikA_DppA_OppA_like_7"/>
    <property type="match status" value="1"/>
</dbReference>